<gene>
    <name evidence="1" type="ORF">EMLJLAPB_00588</name>
</gene>
<comment type="caution">
    <text evidence="1">The sequence shown here is derived from an EMBL/GenBank/DDBJ whole genome shotgun (WGS) entry which is preliminary data.</text>
</comment>
<evidence type="ECO:0000313" key="2">
    <source>
        <dbReference type="Proteomes" id="UP000634805"/>
    </source>
</evidence>
<proteinExistence type="predicted"/>
<dbReference type="Proteomes" id="UP000634805">
    <property type="component" value="Unassembled WGS sequence"/>
</dbReference>
<sequence length="71" mass="8134">MPRINTAKFVSFVKSTRFLGTIGKSECYHCIRKFYRGDKTLGFLDSSDFCVNLVKSRGFFVSAKHIQFSKS</sequence>
<reference evidence="1" key="1">
    <citation type="submission" date="2020-10" db="EMBL/GenBank/DDBJ databases">
        <authorList>
            <person name="Hahn C.J."/>
            <person name="Laso-Perez R."/>
            <person name="Vulcano F."/>
            <person name="Vaziourakis K.-M."/>
            <person name="Stokke R."/>
            <person name="Steen I.H."/>
            <person name="Teske A."/>
            <person name="Boetius A."/>
            <person name="Liebeke M."/>
            <person name="Amann R."/>
            <person name="Knittel K."/>
        </authorList>
    </citation>
    <scope>NUCLEOTIDE SEQUENCE</scope>
    <source>
        <strain evidence="1">Gfbio:e3339647-f889-4370-9287-4fb5cb688e4c:AG392D22_GoMArc1</strain>
    </source>
</reference>
<accession>A0A811TBD0</accession>
<dbReference type="AlphaFoldDB" id="A0A811TBD0"/>
<name>A0A811TBD0_9EURY</name>
<protein>
    <submittedName>
        <fullName evidence="1">Uncharacterized protein</fullName>
    </submittedName>
</protein>
<organism evidence="1 2">
    <name type="scientific">Candidatus Argoarchaeum ethanivorans</name>
    <dbReference type="NCBI Taxonomy" id="2608793"/>
    <lineage>
        <taxon>Archaea</taxon>
        <taxon>Methanobacteriati</taxon>
        <taxon>Methanobacteriota</taxon>
        <taxon>Stenosarchaea group</taxon>
        <taxon>Methanomicrobia</taxon>
        <taxon>Methanosarcinales</taxon>
        <taxon>Methanosarcinales incertae sedis</taxon>
        <taxon>GOM Arc I cluster</taxon>
        <taxon>Candidatus Argoarchaeum</taxon>
    </lineage>
</organism>
<dbReference type="EMBL" id="CAJHIS010000013">
    <property type="protein sequence ID" value="CAD6493651.1"/>
    <property type="molecule type" value="Genomic_DNA"/>
</dbReference>
<evidence type="ECO:0000313" key="1">
    <source>
        <dbReference type="EMBL" id="CAD6493651.1"/>
    </source>
</evidence>